<feature type="coiled-coil region" evidence="4">
    <location>
        <begin position="52"/>
        <end position="107"/>
    </location>
</feature>
<dbReference type="GeneID" id="25394649"/>
<reference evidence="6 7" key="1">
    <citation type="journal article" date="2011" name="J. Bacteriol.">
        <title>Complete genome sequence of the hyperthermophilic, piezophilic, heterotrophic, and carboxydotrophic archaeon Thermococcus barophilus MP.</title>
        <authorList>
            <person name="Vannier P."/>
            <person name="Marteinsson V.T."/>
            <person name="Fridjonsson O.H."/>
            <person name="Oger P."/>
            <person name="Jebbar M."/>
        </authorList>
    </citation>
    <scope>NUCLEOTIDE SEQUENCE [LARGE SCALE GENOMIC DNA]</scope>
    <source>
        <strain evidence="7">DSM 11836 / MP</strain>
    </source>
</reference>
<dbReference type="GO" id="GO:0016891">
    <property type="term" value="F:RNA endonuclease activity producing 5'-phosphomonoesters, hydrolytic mechanism"/>
    <property type="evidence" value="ECO:0007669"/>
    <property type="project" value="TreeGrafter"/>
</dbReference>
<keyword evidence="7" id="KW-1185">Reference proteome</keyword>
<dbReference type="PANTHER" id="PTHR43856:SF1">
    <property type="entry name" value="MITOCHONDRIAL CARDIOLIPIN HYDROLASE"/>
    <property type="match status" value="1"/>
</dbReference>
<dbReference type="RefSeq" id="WP_013747449.1">
    <property type="nucleotide sequence ID" value="NC_015471.1"/>
</dbReference>
<dbReference type="SUPFAM" id="SSF56024">
    <property type="entry name" value="Phospholipase D/nuclease"/>
    <property type="match status" value="1"/>
</dbReference>
<dbReference type="PROSITE" id="PS50035">
    <property type="entry name" value="PLD"/>
    <property type="match status" value="1"/>
</dbReference>
<keyword evidence="6" id="KW-0614">Plasmid</keyword>
<dbReference type="Gene3D" id="3.30.870.10">
    <property type="entry name" value="Endonuclease Chain A"/>
    <property type="match status" value="1"/>
</dbReference>
<dbReference type="InterPro" id="IPR001736">
    <property type="entry name" value="PLipase_D/transphosphatidylase"/>
</dbReference>
<accession>F0LN88</accession>
<evidence type="ECO:0000256" key="1">
    <source>
        <dbReference type="ARBA" id="ARBA00022801"/>
    </source>
</evidence>
<gene>
    <name evidence="6" type="ordered locus">TERMP_02254</name>
</gene>
<evidence type="ECO:0000256" key="4">
    <source>
        <dbReference type="SAM" id="Coils"/>
    </source>
</evidence>
<dbReference type="EMBL" id="CP002373">
    <property type="protein sequence ID" value="ADT85227.1"/>
    <property type="molecule type" value="Genomic_DNA"/>
</dbReference>
<proteinExistence type="predicted"/>
<geneLocation type="plasmid" evidence="6 7">
    <name>pTBMP1</name>
</geneLocation>
<dbReference type="PATRIC" id="fig|391623.17.peg.2248"/>
<keyword evidence="4" id="KW-0175">Coiled coil</keyword>
<dbReference type="eggNOG" id="arCOG02039">
    <property type="taxonomic scope" value="Archaea"/>
</dbReference>
<name>F0LN88_THEBM</name>
<dbReference type="InterPro" id="IPR025202">
    <property type="entry name" value="PLD-like_dom"/>
</dbReference>
<keyword evidence="2" id="KW-0442">Lipid degradation</keyword>
<protein>
    <submittedName>
        <fullName evidence="6">Phospholipase D/Transphosphatidylase</fullName>
    </submittedName>
</protein>
<dbReference type="PANTHER" id="PTHR43856">
    <property type="entry name" value="CARDIOLIPIN HYDROLASE"/>
    <property type="match status" value="1"/>
</dbReference>
<dbReference type="AlphaFoldDB" id="F0LN88"/>
<dbReference type="InterPro" id="IPR051406">
    <property type="entry name" value="PLD_domain"/>
</dbReference>
<dbReference type="CDD" id="cd09131">
    <property type="entry name" value="PLDc_unchar3"/>
    <property type="match status" value="1"/>
</dbReference>
<dbReference type="SMART" id="SM00155">
    <property type="entry name" value="PLDc"/>
    <property type="match status" value="1"/>
</dbReference>
<keyword evidence="1" id="KW-0378">Hydrolase</keyword>
<feature type="domain" description="PLD phosphodiesterase" evidence="5">
    <location>
        <begin position="249"/>
        <end position="276"/>
    </location>
</feature>
<dbReference type="HOGENOM" id="CLU_1017885_0_0_2"/>
<evidence type="ECO:0000256" key="2">
    <source>
        <dbReference type="ARBA" id="ARBA00022963"/>
    </source>
</evidence>
<keyword evidence="3" id="KW-0443">Lipid metabolism</keyword>
<organism evidence="6 7">
    <name type="scientific">Thermococcus barophilus (strain DSM 11836 / MP)</name>
    <dbReference type="NCBI Taxonomy" id="391623"/>
    <lineage>
        <taxon>Archaea</taxon>
        <taxon>Methanobacteriati</taxon>
        <taxon>Methanobacteriota</taxon>
        <taxon>Thermococci</taxon>
        <taxon>Thermococcales</taxon>
        <taxon>Thermococcaceae</taxon>
        <taxon>Thermococcus</taxon>
    </lineage>
</organism>
<evidence type="ECO:0000313" key="6">
    <source>
        <dbReference type="EMBL" id="ADT85227.1"/>
    </source>
</evidence>
<evidence type="ECO:0000256" key="3">
    <source>
        <dbReference type="ARBA" id="ARBA00023098"/>
    </source>
</evidence>
<dbReference type="KEGG" id="tba:TERMP_02254"/>
<evidence type="ECO:0000313" key="7">
    <source>
        <dbReference type="Proteomes" id="UP000007478"/>
    </source>
</evidence>
<dbReference type="GO" id="GO:0016042">
    <property type="term" value="P:lipid catabolic process"/>
    <property type="evidence" value="ECO:0007669"/>
    <property type="project" value="UniProtKB-KW"/>
</dbReference>
<evidence type="ECO:0000259" key="5">
    <source>
        <dbReference type="PROSITE" id="PS50035"/>
    </source>
</evidence>
<dbReference type="eggNOG" id="arCOG05613">
    <property type="taxonomic scope" value="Archaea"/>
</dbReference>
<dbReference type="PROSITE" id="PS51257">
    <property type="entry name" value="PROKAR_LIPOPROTEIN"/>
    <property type="match status" value="1"/>
</dbReference>
<dbReference type="Proteomes" id="UP000007478">
    <property type="component" value="Plasmid pTBMP1"/>
</dbReference>
<sequence>MLKKSLVIVIPLLLLLLSSGCIDTKTISFTSSVSTPTVSPRETQQTITQTHNDNYSKELQYWKSKYLELERKYNLTKEAYDNLTKLNKELELKIRNLTVQLQIMNQSLQKSVNMTVKFFKEKTYYEKLYKSCSANLTKLNRSYLSCKSQLSQLQNQESTKTYLLIDQEYYHKALILINQANESIYLIMYVAKYDAGDSFDWANDLINALIKAKQRGVDVHVILDNYPNVNEATKEYLAKYGIDVRFDSPSKTTHAKILIIDGKVVLIGSHNWTESALYYNHEVSVLVYSEDFAKELISYFYSIR</sequence>
<dbReference type="Pfam" id="PF13091">
    <property type="entry name" value="PLDc_2"/>
    <property type="match status" value="1"/>
</dbReference>